<feature type="transmembrane region" description="Helical" evidence="2">
    <location>
        <begin position="104"/>
        <end position="121"/>
    </location>
</feature>
<keyword evidence="4" id="KW-1185">Reference proteome</keyword>
<evidence type="ECO:0000256" key="1">
    <source>
        <dbReference type="SAM" id="MobiDB-lite"/>
    </source>
</evidence>
<evidence type="ECO:0000313" key="4">
    <source>
        <dbReference type="Proteomes" id="UP001177003"/>
    </source>
</evidence>
<dbReference type="EMBL" id="OX465082">
    <property type="protein sequence ID" value="CAI9291213.1"/>
    <property type="molecule type" value="Genomic_DNA"/>
</dbReference>
<proteinExistence type="predicted"/>
<protein>
    <submittedName>
        <fullName evidence="3">Uncharacterized protein</fullName>
    </submittedName>
</protein>
<accession>A0AA35ZFG2</accession>
<evidence type="ECO:0000256" key="2">
    <source>
        <dbReference type="SAM" id="Phobius"/>
    </source>
</evidence>
<sequence length="138" mass="15692">MSSPGVWRGRIREGSKRRGKRRTRVAALLPILRSLQTTKKSEGKRKLAATNQGGFVSRLLAKAVFRGWMGRREGKAAKRLGFRQWSSTEKMNGVMGEKGKRFKVFQIDCLVWLFLVALLLVRSEVNTKEMGNRLIEGE</sequence>
<evidence type="ECO:0000313" key="3">
    <source>
        <dbReference type="EMBL" id="CAI9291213.1"/>
    </source>
</evidence>
<reference evidence="3" key="1">
    <citation type="submission" date="2023-04" db="EMBL/GenBank/DDBJ databases">
        <authorList>
            <person name="Vijverberg K."/>
            <person name="Xiong W."/>
            <person name="Schranz E."/>
        </authorList>
    </citation>
    <scope>NUCLEOTIDE SEQUENCE</scope>
</reference>
<organism evidence="3 4">
    <name type="scientific">Lactuca saligna</name>
    <name type="common">Willowleaf lettuce</name>
    <dbReference type="NCBI Taxonomy" id="75948"/>
    <lineage>
        <taxon>Eukaryota</taxon>
        <taxon>Viridiplantae</taxon>
        <taxon>Streptophyta</taxon>
        <taxon>Embryophyta</taxon>
        <taxon>Tracheophyta</taxon>
        <taxon>Spermatophyta</taxon>
        <taxon>Magnoliopsida</taxon>
        <taxon>eudicotyledons</taxon>
        <taxon>Gunneridae</taxon>
        <taxon>Pentapetalae</taxon>
        <taxon>asterids</taxon>
        <taxon>campanulids</taxon>
        <taxon>Asterales</taxon>
        <taxon>Asteraceae</taxon>
        <taxon>Cichorioideae</taxon>
        <taxon>Cichorieae</taxon>
        <taxon>Lactucinae</taxon>
        <taxon>Lactuca</taxon>
    </lineage>
</organism>
<dbReference type="AlphaFoldDB" id="A0AA35ZFG2"/>
<keyword evidence="2" id="KW-0812">Transmembrane</keyword>
<gene>
    <name evidence="3" type="ORF">LSALG_LOCUS30361</name>
</gene>
<dbReference type="Proteomes" id="UP001177003">
    <property type="component" value="Chromosome 6"/>
</dbReference>
<feature type="region of interest" description="Disordered" evidence="1">
    <location>
        <begin position="1"/>
        <end position="20"/>
    </location>
</feature>
<keyword evidence="2" id="KW-1133">Transmembrane helix</keyword>
<keyword evidence="2" id="KW-0472">Membrane</keyword>
<name>A0AA35ZFG2_LACSI</name>